<evidence type="ECO:0000313" key="1">
    <source>
        <dbReference type="EMBL" id="SPD09192.1"/>
    </source>
</evidence>
<proteinExistence type="predicted"/>
<reference evidence="1" key="1">
    <citation type="submission" date="2018-02" db="EMBL/GenBank/DDBJ databases">
        <authorList>
            <person name="Cohen D.B."/>
            <person name="Kent A.D."/>
        </authorList>
    </citation>
    <scope>NUCLEOTIDE SEQUENCE</scope>
</reference>
<dbReference type="AlphaFoldDB" id="A0A2N9HAM8"/>
<sequence length="202" mass="21619">MSSGETCTLAEAVGTGWSLMDSQWSLHLQKKSSVDGPLFELMGSRMVKEDWMLVPGITSAFIPTDIFKKEGYHGFTMNCKNLEMDSQTEEVNGFHEGKRAKLTTSVASEVELKVDVTEGNAAIPENSSWSNGGWRGCGSGCGNVRRVVDVAVVVDLWKFMKSGGCGAGGCGSNPANENKACNSCADEYPKETALYVNEAVAA</sequence>
<gene>
    <name evidence="1" type="ORF">FSB_LOCUS37074</name>
</gene>
<dbReference type="EMBL" id="OIVN01003158">
    <property type="protein sequence ID" value="SPD09192.1"/>
    <property type="molecule type" value="Genomic_DNA"/>
</dbReference>
<name>A0A2N9HAM8_FAGSY</name>
<protein>
    <submittedName>
        <fullName evidence="1">Uncharacterized protein</fullName>
    </submittedName>
</protein>
<accession>A0A2N9HAM8</accession>
<organism evidence="1">
    <name type="scientific">Fagus sylvatica</name>
    <name type="common">Beechnut</name>
    <dbReference type="NCBI Taxonomy" id="28930"/>
    <lineage>
        <taxon>Eukaryota</taxon>
        <taxon>Viridiplantae</taxon>
        <taxon>Streptophyta</taxon>
        <taxon>Embryophyta</taxon>
        <taxon>Tracheophyta</taxon>
        <taxon>Spermatophyta</taxon>
        <taxon>Magnoliopsida</taxon>
        <taxon>eudicotyledons</taxon>
        <taxon>Gunneridae</taxon>
        <taxon>Pentapetalae</taxon>
        <taxon>rosids</taxon>
        <taxon>fabids</taxon>
        <taxon>Fagales</taxon>
        <taxon>Fagaceae</taxon>
        <taxon>Fagus</taxon>
    </lineage>
</organism>